<dbReference type="AlphaFoldDB" id="A0A7S6VN62"/>
<protein>
    <submittedName>
        <fullName evidence="1">AlpA family phage regulatory protein</fullName>
    </submittedName>
</protein>
<gene>
    <name evidence="1" type="ORF">G0027_02480</name>
</gene>
<accession>A0A7S6VN62</accession>
<dbReference type="InterPro" id="IPR009061">
    <property type="entry name" value="DNA-bd_dom_put_sf"/>
</dbReference>
<dbReference type="Pfam" id="PF05930">
    <property type="entry name" value="Phage_AlpA"/>
    <property type="match status" value="1"/>
</dbReference>
<reference evidence="1 2" key="1">
    <citation type="submission" date="2020-02" db="EMBL/GenBank/DDBJ databases">
        <title>Tigecycline-resistant Acinetobacter species from pigs and migratory birds.</title>
        <authorList>
            <person name="Chen C."/>
            <person name="Sun J."/>
            <person name="Liao X.-P."/>
            <person name="Liu Y.-H."/>
        </authorList>
    </citation>
    <scope>NUCLEOTIDE SEQUENCE [LARGE SCALE GENOMIC DNA]</scope>
    <source>
        <strain evidence="1 2">C15_T</strain>
    </source>
</reference>
<name>A0A7S6VN62_9GAMM</name>
<dbReference type="EMBL" id="CP048654">
    <property type="protein sequence ID" value="QOW41814.1"/>
    <property type="molecule type" value="Genomic_DNA"/>
</dbReference>
<sequence>MSSHYTEQYARIKQLASAPSTPEKIYTVKTGENAGMKRKVNAKPERVGLLPVSEKTIWTWVKQGKFPQPIRMSGNVTVWRMSEVQAWIEEQANIATMEA</sequence>
<evidence type="ECO:0000313" key="2">
    <source>
        <dbReference type="Proteomes" id="UP000593812"/>
    </source>
</evidence>
<dbReference type="SUPFAM" id="SSF46955">
    <property type="entry name" value="Putative DNA-binding domain"/>
    <property type="match status" value="1"/>
</dbReference>
<proteinExistence type="predicted"/>
<dbReference type="InterPro" id="IPR010260">
    <property type="entry name" value="AlpA"/>
</dbReference>
<organism evidence="1 2">
    <name type="scientific">Acinetobacter indicus</name>
    <dbReference type="NCBI Taxonomy" id="756892"/>
    <lineage>
        <taxon>Bacteria</taxon>
        <taxon>Pseudomonadati</taxon>
        <taxon>Pseudomonadota</taxon>
        <taxon>Gammaproteobacteria</taxon>
        <taxon>Moraxellales</taxon>
        <taxon>Moraxellaceae</taxon>
        <taxon>Acinetobacter</taxon>
    </lineage>
</organism>
<dbReference type="Gene3D" id="1.10.238.160">
    <property type="match status" value="1"/>
</dbReference>
<evidence type="ECO:0000313" key="1">
    <source>
        <dbReference type="EMBL" id="QOW41814.1"/>
    </source>
</evidence>
<dbReference type="RefSeq" id="WP_180192329.1">
    <property type="nucleotide sequence ID" value="NZ_CP048654.1"/>
</dbReference>
<dbReference type="Proteomes" id="UP000593812">
    <property type="component" value="Chromosome"/>
</dbReference>